<feature type="region of interest" description="Disordered" evidence="1">
    <location>
        <begin position="1010"/>
        <end position="1050"/>
    </location>
</feature>
<dbReference type="PANTHER" id="PTHR21525">
    <property type="entry name" value="MOTILE SPERM PROTEIN"/>
    <property type="match status" value="1"/>
</dbReference>
<accession>A0ABN8UJP9</accession>
<feature type="region of interest" description="Disordered" evidence="1">
    <location>
        <begin position="1"/>
        <end position="28"/>
    </location>
</feature>
<feature type="compositionally biased region" description="Polar residues" evidence="1">
    <location>
        <begin position="211"/>
        <end position="241"/>
    </location>
</feature>
<comment type="caution">
    <text evidence="2">The sequence shown here is derived from an EMBL/GenBank/DDBJ whole genome shotgun (WGS) entry which is preliminary data.</text>
</comment>
<feature type="compositionally biased region" description="Basic and acidic residues" evidence="1">
    <location>
        <begin position="623"/>
        <end position="637"/>
    </location>
</feature>
<feature type="compositionally biased region" description="Polar residues" evidence="1">
    <location>
        <begin position="1"/>
        <end position="24"/>
    </location>
</feature>
<dbReference type="EMBL" id="CAMAPD010000004">
    <property type="protein sequence ID" value="CAH9055130.1"/>
    <property type="molecule type" value="Genomic_DNA"/>
</dbReference>
<dbReference type="PANTHER" id="PTHR21525:SF9">
    <property type="entry name" value="CHANNEL_COLICIN DOMAIN-CONTAINING PROTEIN"/>
    <property type="match status" value="1"/>
</dbReference>
<sequence length="1130" mass="117570">MTNQGSSDQNRNAQQGASTVQGSVENKVKNKLPKVQPYEDISVSAALLGQMMQQLDDALAVDTKPLKSLLAMLAQFNINELLQSHEGLLRAYLSDLNSALQQVSATSLDLAPSFVSPNAQAGQSSPQMGIASANIEGSLSSVEDSELRQVDTQSIMRESMRSVQQSTISLLKAIDIQSLDASFTELNWSVGAVNNSVQELLAALEGNVGSVSQSDNAQANNKLQSPNSLSPKPNGALNNTALEAGSLKAAKAANKPTQKVLDEASTARGRKSNTRRTNTATNKRSRQKAGNTKLGIRPTMAKLSAFKQLDMQNVASDDLTPRLLKAANLKGPANALQTALPALKQLDMQGLAAGDISSLLDAAPSLLKAANLEGPAKALHTAMPALKQLDMQGLAAGDISSLLDAAPGLLKAANLKGPAKALQTAMPALKQLDMQSLAAGDMSSLLDAAPSLLKAINLEGPAKALQTAMPALKQLDMQGLATGDISSLLDAAPGLLKAANLKGPAKALNDVLPAIKQLDIKAVMDGDLQSLVKAGPDLLKAFGFGDAASVFEQHSSAIGKLDFKGILNGDLSSIGDAATEFFTDFGADEPAQNEKPKRRKKRPSRKRTSKRRASKQRQTQYRSDNKPWAKENRDVMVSKKSQKAKIKTPKPALRVLDGGLDNKVKGFKQAAKPVFSQNKRKLGKRRAANDPIFGLMKKSPGKLGGILKSLAKSPVTKMLGRFTGPLRTILSAADVATTLSDDSLSKREKSQQIGSAAGGAGGALAGAAAGAAIGSIIPGVGTLIGGAIGGAIGSFGGESIGGFLGDWFGSSLEDEKPAKNEQPAAPAMLNSTTEEPTGNLVNAQSLNMANVDATLGNIAANDSTQTQAITQTTAKSDSTKLSEVKHPIDNVLGAAGNALGPVGAMQQSSSKKSNILMSIANMGGILGNVVNGLSILRAATNDTLSAKEKAQAIGQTGGSWLTGELISGTLGKSKKGKALAPMASWVGGMLAGPAIGSLGGWLTETIMGKEQASTKPLNESALSDSFRNDSSRSDSSRNDSSPAGNLLPDNKIDALAENPSALHRAQSKTSSGTSATQTVNSSVTVNANITVNATPDMSAMDIAEQIKQALEQKQQQAQRDMRLQYIDEVA</sequence>
<feature type="region of interest" description="Disordered" evidence="1">
    <location>
        <begin position="211"/>
        <end position="291"/>
    </location>
</feature>
<dbReference type="RefSeq" id="WP_261592355.1">
    <property type="nucleotide sequence ID" value="NZ_CAMAPD010000004.1"/>
</dbReference>
<protein>
    <submittedName>
        <fullName evidence="2">Uncharacterized protein</fullName>
    </submittedName>
</protein>
<evidence type="ECO:0000256" key="1">
    <source>
        <dbReference type="SAM" id="MobiDB-lite"/>
    </source>
</evidence>
<reference evidence="2 3" key="1">
    <citation type="submission" date="2022-07" db="EMBL/GenBank/DDBJ databases">
        <authorList>
            <person name="Criscuolo A."/>
        </authorList>
    </citation>
    <scope>NUCLEOTIDE SEQUENCE [LARGE SCALE GENOMIC DNA]</scope>
    <source>
        <strain evidence="3">CIP 111951</strain>
    </source>
</reference>
<evidence type="ECO:0000313" key="3">
    <source>
        <dbReference type="Proteomes" id="UP001152485"/>
    </source>
</evidence>
<feature type="compositionally biased region" description="Basic and acidic residues" evidence="1">
    <location>
        <begin position="1026"/>
        <end position="1037"/>
    </location>
</feature>
<feature type="compositionally biased region" description="Basic residues" evidence="1">
    <location>
        <begin position="596"/>
        <end position="615"/>
    </location>
</feature>
<proteinExistence type="predicted"/>
<name>A0ABN8UJP9_9GAMM</name>
<dbReference type="Proteomes" id="UP001152485">
    <property type="component" value="Unassembled WGS sequence"/>
</dbReference>
<feature type="compositionally biased region" description="Polar residues" evidence="1">
    <location>
        <begin position="1011"/>
        <end position="1022"/>
    </location>
</feature>
<feature type="region of interest" description="Disordered" evidence="1">
    <location>
        <begin position="813"/>
        <end position="838"/>
    </location>
</feature>
<evidence type="ECO:0000313" key="2">
    <source>
        <dbReference type="EMBL" id="CAH9055130.1"/>
    </source>
</evidence>
<feature type="compositionally biased region" description="Polar residues" evidence="1">
    <location>
        <begin position="829"/>
        <end position="838"/>
    </location>
</feature>
<feature type="region of interest" description="Disordered" evidence="1">
    <location>
        <begin position="585"/>
        <end position="650"/>
    </location>
</feature>
<gene>
    <name evidence="2" type="ORF">PSECIP111951_01179</name>
</gene>
<organism evidence="2 3">
    <name type="scientific">Pseudoalteromonas holothuriae</name>
    <dbReference type="NCBI Taxonomy" id="2963714"/>
    <lineage>
        <taxon>Bacteria</taxon>
        <taxon>Pseudomonadati</taxon>
        <taxon>Pseudomonadota</taxon>
        <taxon>Gammaproteobacteria</taxon>
        <taxon>Alteromonadales</taxon>
        <taxon>Pseudoalteromonadaceae</taxon>
        <taxon>Pseudoalteromonas</taxon>
    </lineage>
</organism>